<feature type="compositionally biased region" description="Low complexity" evidence="1">
    <location>
        <begin position="244"/>
        <end position="253"/>
    </location>
</feature>
<protein>
    <submittedName>
        <fullName evidence="2">Uncharacterized protein</fullName>
    </submittedName>
</protein>
<dbReference type="EMBL" id="LSYV01000031">
    <property type="protein sequence ID" value="KXZ48118.1"/>
    <property type="molecule type" value="Genomic_DNA"/>
</dbReference>
<evidence type="ECO:0000256" key="1">
    <source>
        <dbReference type="SAM" id="MobiDB-lite"/>
    </source>
</evidence>
<feature type="region of interest" description="Disordered" evidence="1">
    <location>
        <begin position="244"/>
        <end position="284"/>
    </location>
</feature>
<feature type="compositionally biased region" description="Basic residues" evidence="1">
    <location>
        <begin position="408"/>
        <end position="421"/>
    </location>
</feature>
<organism evidence="2 3">
    <name type="scientific">Gonium pectorale</name>
    <name type="common">Green alga</name>
    <dbReference type="NCBI Taxonomy" id="33097"/>
    <lineage>
        <taxon>Eukaryota</taxon>
        <taxon>Viridiplantae</taxon>
        <taxon>Chlorophyta</taxon>
        <taxon>core chlorophytes</taxon>
        <taxon>Chlorophyceae</taxon>
        <taxon>CS clade</taxon>
        <taxon>Chlamydomonadales</taxon>
        <taxon>Volvocaceae</taxon>
        <taxon>Gonium</taxon>
    </lineage>
</organism>
<keyword evidence="3" id="KW-1185">Reference proteome</keyword>
<reference evidence="3" key="1">
    <citation type="journal article" date="2016" name="Nat. Commun.">
        <title>The Gonium pectorale genome demonstrates co-option of cell cycle regulation during the evolution of multicellularity.</title>
        <authorList>
            <person name="Hanschen E.R."/>
            <person name="Marriage T.N."/>
            <person name="Ferris P.J."/>
            <person name="Hamaji T."/>
            <person name="Toyoda A."/>
            <person name="Fujiyama A."/>
            <person name="Neme R."/>
            <person name="Noguchi H."/>
            <person name="Minakuchi Y."/>
            <person name="Suzuki M."/>
            <person name="Kawai-Toyooka H."/>
            <person name="Smith D.R."/>
            <person name="Sparks H."/>
            <person name="Anderson J."/>
            <person name="Bakaric R."/>
            <person name="Luria V."/>
            <person name="Karger A."/>
            <person name="Kirschner M.W."/>
            <person name="Durand P.M."/>
            <person name="Michod R.E."/>
            <person name="Nozaki H."/>
            <person name="Olson B.J."/>
        </authorList>
    </citation>
    <scope>NUCLEOTIDE SEQUENCE [LARGE SCALE GENOMIC DNA]</scope>
    <source>
        <strain evidence="3">NIES-2863</strain>
    </source>
</reference>
<dbReference type="Proteomes" id="UP000075714">
    <property type="component" value="Unassembled WGS sequence"/>
</dbReference>
<name>A0A150GE78_GONPE</name>
<feature type="region of interest" description="Disordered" evidence="1">
    <location>
        <begin position="191"/>
        <end position="232"/>
    </location>
</feature>
<dbReference type="AlphaFoldDB" id="A0A150GE78"/>
<accession>A0A150GE78</accession>
<feature type="region of interest" description="Disordered" evidence="1">
    <location>
        <begin position="118"/>
        <end position="137"/>
    </location>
</feature>
<feature type="compositionally biased region" description="Low complexity" evidence="1">
    <location>
        <begin position="222"/>
        <end position="232"/>
    </location>
</feature>
<evidence type="ECO:0000313" key="3">
    <source>
        <dbReference type="Proteomes" id="UP000075714"/>
    </source>
</evidence>
<gene>
    <name evidence="2" type="ORF">GPECTOR_30g214</name>
</gene>
<feature type="region of interest" description="Disordered" evidence="1">
    <location>
        <begin position="379"/>
        <end position="421"/>
    </location>
</feature>
<feature type="compositionally biased region" description="Polar residues" evidence="1">
    <location>
        <begin position="257"/>
        <end position="270"/>
    </location>
</feature>
<dbReference type="OrthoDB" id="543411at2759"/>
<sequence length="421" mass="44062">MPGAVVLPPTMHDWDVHLRVAPIRVALPWMAPPLLASSSTPATIRRDAPGLQPFAPTDSIAPAATVKPEPCNHTSACSERFNLVVPTSLIERNFDIHTVLQTGIRVVFKTCASSTSVSSTSSSSSGAPQPQVHGPVHANIFRNTNPLGLTSYRVSGLQPAGVGHGCSLLGWSAAHGCLVVELASRPVASAQASAPAPPAPRLFGDCLPSPATVRKQPREAAEPQAAAAPRQQPMLLEPLELPAAAPSEQPQPAVRSPQLSDAGSNASASSRLPPLPRGLFCNGADTHPAEQLISASQAPQPMMTRSRRLLGDAAPPPPPTSAAAIAAPAACQAEEVPSLRPKRSATWPAHGAEAADMHDLYEGLDGIALLLAAHMALSREQPQEQEGGQGHGHQQAGPLRQQSLERGRPKRARVQKRLSLP</sequence>
<evidence type="ECO:0000313" key="2">
    <source>
        <dbReference type="EMBL" id="KXZ48118.1"/>
    </source>
</evidence>
<feature type="region of interest" description="Disordered" evidence="1">
    <location>
        <begin position="308"/>
        <end position="327"/>
    </location>
</feature>
<proteinExistence type="predicted"/>
<comment type="caution">
    <text evidence="2">The sequence shown here is derived from an EMBL/GenBank/DDBJ whole genome shotgun (WGS) entry which is preliminary data.</text>
</comment>